<dbReference type="EMBL" id="CP036402">
    <property type="protein sequence ID" value="QBI18156.1"/>
    <property type="molecule type" value="Genomic_DNA"/>
</dbReference>
<evidence type="ECO:0000313" key="3">
    <source>
        <dbReference type="Proteomes" id="UP000291469"/>
    </source>
</evidence>
<evidence type="ECO:0000313" key="2">
    <source>
        <dbReference type="EMBL" id="QBI18156.1"/>
    </source>
</evidence>
<gene>
    <name evidence="2" type="ORF">ER308_00255</name>
</gene>
<feature type="domain" description="DUF6504" evidence="1">
    <location>
        <begin position="1"/>
        <end position="87"/>
    </location>
</feature>
<dbReference type="InterPro" id="IPR045443">
    <property type="entry name" value="DUF6504"/>
</dbReference>
<dbReference type="Pfam" id="PF20114">
    <property type="entry name" value="DUF6504"/>
    <property type="match status" value="1"/>
</dbReference>
<evidence type="ECO:0000259" key="1">
    <source>
        <dbReference type="Pfam" id="PF20114"/>
    </source>
</evidence>
<dbReference type="AlphaFoldDB" id="A0A411YAC8"/>
<accession>A0A411YAC8</accession>
<organism evidence="2 3">
    <name type="scientific">Egibacter rhizosphaerae</name>
    <dbReference type="NCBI Taxonomy" id="1670831"/>
    <lineage>
        <taxon>Bacteria</taxon>
        <taxon>Bacillati</taxon>
        <taxon>Actinomycetota</taxon>
        <taxon>Nitriliruptoria</taxon>
        <taxon>Egibacterales</taxon>
        <taxon>Egibacteraceae</taxon>
        <taxon>Egibacter</taxon>
    </lineage>
</organism>
<dbReference type="GO" id="GO:0016740">
    <property type="term" value="F:transferase activity"/>
    <property type="evidence" value="ECO:0007669"/>
    <property type="project" value="UniProtKB-KW"/>
</dbReference>
<keyword evidence="3" id="KW-1185">Reference proteome</keyword>
<proteinExistence type="predicted"/>
<keyword evidence="2" id="KW-0808">Transferase</keyword>
<sequence length="89" mass="10867">MTKRVRERVEVVDTLPDRRANDGAPSRFRWKGRIYRVRSILGFWREDTGPWWRHGLEVPQRDLWRVDTSLGIIELVHERGEWRVTRVWD</sequence>
<reference evidence="2 3" key="1">
    <citation type="submission" date="2019-01" db="EMBL/GenBank/DDBJ databases">
        <title>Egibacter rhizosphaerae EGI 80759T.</title>
        <authorList>
            <person name="Chen D.-D."/>
            <person name="Tian Y."/>
            <person name="Jiao J.-Y."/>
            <person name="Zhang X.-T."/>
            <person name="Zhang Y.-G."/>
            <person name="Zhang Y."/>
            <person name="Xiao M."/>
            <person name="Shu W.-S."/>
            <person name="Li W.-J."/>
        </authorList>
    </citation>
    <scope>NUCLEOTIDE SEQUENCE [LARGE SCALE GENOMIC DNA]</scope>
    <source>
        <strain evidence="2 3">EGI 80759</strain>
    </source>
</reference>
<dbReference type="KEGG" id="erz:ER308_00255"/>
<dbReference type="RefSeq" id="WP_131153154.1">
    <property type="nucleotide sequence ID" value="NZ_CP036402.1"/>
</dbReference>
<name>A0A411YAC8_9ACTN</name>
<protein>
    <submittedName>
        <fullName evidence="2">Nucleotidyltransferase</fullName>
    </submittedName>
</protein>
<dbReference type="OrthoDB" id="5243842at2"/>
<dbReference type="Proteomes" id="UP000291469">
    <property type="component" value="Chromosome"/>
</dbReference>